<dbReference type="PANTHER" id="PTHR36109:SF2">
    <property type="entry name" value="MEMBRANE PROTEIN"/>
    <property type="match status" value="1"/>
</dbReference>
<keyword evidence="3" id="KW-1185">Reference proteome</keyword>
<dbReference type="Proteomes" id="UP000322917">
    <property type="component" value="Unassembled WGS sequence"/>
</dbReference>
<dbReference type="PANTHER" id="PTHR36109">
    <property type="entry name" value="MEMBRANE PROTEIN-RELATED"/>
    <property type="match status" value="1"/>
</dbReference>
<evidence type="ECO:0000313" key="2">
    <source>
        <dbReference type="EMBL" id="SHI69620.1"/>
    </source>
</evidence>
<evidence type="ECO:0000256" key="1">
    <source>
        <dbReference type="SAM" id="MobiDB-lite"/>
    </source>
</evidence>
<feature type="compositionally biased region" description="Low complexity" evidence="1">
    <location>
        <begin position="1"/>
        <end position="77"/>
    </location>
</feature>
<evidence type="ECO:0008006" key="4">
    <source>
        <dbReference type="Google" id="ProtNLM"/>
    </source>
</evidence>
<reference evidence="2 3" key="1">
    <citation type="submission" date="2016-11" db="EMBL/GenBank/DDBJ databases">
        <authorList>
            <person name="Varghese N."/>
            <person name="Submissions S."/>
        </authorList>
    </citation>
    <scope>NUCLEOTIDE SEQUENCE [LARGE SCALE GENOMIC DNA]</scope>
    <source>
        <strain evidence="2 3">DSM 15287</strain>
    </source>
</reference>
<dbReference type="InterPro" id="IPR052948">
    <property type="entry name" value="Low_temp-induced_all0457"/>
</dbReference>
<feature type="region of interest" description="Disordered" evidence="1">
    <location>
        <begin position="1"/>
        <end position="78"/>
    </location>
</feature>
<proteinExistence type="predicted"/>
<dbReference type="EMBL" id="FQZD01000006">
    <property type="protein sequence ID" value="SHI69620.1"/>
    <property type="molecule type" value="Genomic_DNA"/>
</dbReference>
<organism evidence="2 3">
    <name type="scientific">Propionispora hippei DSM 15287</name>
    <dbReference type="NCBI Taxonomy" id="1123003"/>
    <lineage>
        <taxon>Bacteria</taxon>
        <taxon>Bacillati</taxon>
        <taxon>Bacillota</taxon>
        <taxon>Negativicutes</taxon>
        <taxon>Selenomonadales</taxon>
        <taxon>Sporomusaceae</taxon>
        <taxon>Propionispora</taxon>
    </lineage>
</organism>
<evidence type="ECO:0000313" key="3">
    <source>
        <dbReference type="Proteomes" id="UP000322917"/>
    </source>
</evidence>
<protein>
    <recommendedName>
        <fullName evidence="4">General stress protein 17M-like domain-containing protein</fullName>
    </recommendedName>
</protein>
<dbReference type="OrthoDB" id="514402at2"/>
<dbReference type="RefSeq" id="WP_149733727.1">
    <property type="nucleotide sequence ID" value="NZ_FQZD01000006.1"/>
</dbReference>
<sequence length="237" mass="23383">MNNSGNNQSSTQQTASSAVVNSYAGASSSSGQNAAGAQGQATNGMQAQNASQSQTATSSSGQNSGASNSTQSSQAAGKGTKSVVGVFKSRSSAEQAAQQLRQQGFSTEEINLVSKKREGEGKPEYYDDDITDGALTGGTIGGIGGLLLGAGAMAIPGIGPVIAAGPIAAAISGVVAGGIAGGLIDWGIPAEASHRYEESVAQGNTLAVIRADAAKVNAAAQVLRQNGASEVESHNTK</sequence>
<accession>A0A1M6D915</accession>
<name>A0A1M6D915_9FIRM</name>
<gene>
    <name evidence="2" type="ORF">SAMN02745170_00880</name>
</gene>
<dbReference type="AlphaFoldDB" id="A0A1M6D915"/>